<feature type="transmembrane region" description="Helical" evidence="7">
    <location>
        <begin position="182"/>
        <end position="200"/>
    </location>
</feature>
<dbReference type="Proteomes" id="UP001154265">
    <property type="component" value="Unassembled WGS sequence"/>
</dbReference>
<evidence type="ECO:0000256" key="4">
    <source>
        <dbReference type="ARBA" id="ARBA00022989"/>
    </source>
</evidence>
<keyword evidence="6" id="KW-0813">Transport</keyword>
<evidence type="ECO:0000256" key="6">
    <source>
        <dbReference type="RuleBase" id="RU003943"/>
    </source>
</evidence>
<proteinExistence type="inferred from homology"/>
<reference evidence="8" key="1">
    <citation type="journal article" date="2022" name="Genome Biol. Evol.">
        <title>A New Gene Family Diagnostic for Intracellular Biomineralization of Amorphous Ca Carbonates by Cyanobacteria.</title>
        <authorList>
            <person name="Benzerara K."/>
            <person name="Duprat E."/>
            <person name="Bitard-Feildel T."/>
            <person name="Caumes G."/>
            <person name="Cassier-Chauvat C."/>
            <person name="Chauvat F."/>
            <person name="Dezi M."/>
            <person name="Diop S.I."/>
            <person name="Gaschignard G."/>
            <person name="Gorgen S."/>
            <person name="Gugger M."/>
            <person name="Lopez-Garcia P."/>
            <person name="Millet M."/>
            <person name="Skouri-Panet F."/>
            <person name="Moreira D."/>
            <person name="Callebaut I."/>
        </authorList>
    </citation>
    <scope>NUCLEOTIDE SEQUENCE</scope>
    <source>
        <strain evidence="8">G9</strain>
    </source>
</reference>
<sequence length="287" mass="30844">MESLFWLVQGVLEPLEFAFMRQALMMGVLLGILCAVVGSYMIVQQMGMMGDMISHSVLAGLPVALYLNVPLSLGALVAGVLSAALLSFLESQSRLKIDGVMALILASFLAMGTTLVTVLPGGDRLDLIHILFGNILGITPQDLLLTLGITLLILTAVFLFYKELLFYTFDPVGAQASGLPVHWYYLSMVTGISLTVVATLQTVGVLLVIAMLVAPGMTAYLLVKELHQMMILGAMIGSLAAIMGMYLSYYINIPSGAAIVLVAFSLFLCAFLFSPSQGLLTQQLRRK</sequence>
<dbReference type="RefSeq" id="WP_277867132.1">
    <property type="nucleotide sequence ID" value="NZ_JAKKUT010000002.1"/>
</dbReference>
<evidence type="ECO:0000313" key="9">
    <source>
        <dbReference type="Proteomes" id="UP001154265"/>
    </source>
</evidence>
<dbReference type="PANTHER" id="PTHR30477:SF13">
    <property type="entry name" value="IRON TRANSPORT SYSTEM MEMBRANE PROTEIN HI_0360-RELATED"/>
    <property type="match status" value="1"/>
</dbReference>
<evidence type="ECO:0000256" key="1">
    <source>
        <dbReference type="ARBA" id="ARBA00004141"/>
    </source>
</evidence>
<feature type="transmembrane region" description="Helical" evidence="7">
    <location>
        <begin position="63"/>
        <end position="88"/>
    </location>
</feature>
<keyword evidence="5 7" id="KW-0472">Membrane</keyword>
<dbReference type="EMBL" id="JAKKUT010000002">
    <property type="protein sequence ID" value="MDG2991258.1"/>
    <property type="molecule type" value="Genomic_DNA"/>
</dbReference>
<evidence type="ECO:0000256" key="5">
    <source>
        <dbReference type="ARBA" id="ARBA00023136"/>
    </source>
</evidence>
<feature type="transmembrane region" description="Helical" evidence="7">
    <location>
        <begin position="230"/>
        <end position="251"/>
    </location>
</feature>
<comment type="caution">
    <text evidence="8">The sequence shown here is derived from an EMBL/GenBank/DDBJ whole genome shotgun (WGS) entry which is preliminary data.</text>
</comment>
<organism evidence="8 9">
    <name type="scientific">Candidatus Synechococcus calcipolaris G9</name>
    <dbReference type="NCBI Taxonomy" id="1497997"/>
    <lineage>
        <taxon>Bacteria</taxon>
        <taxon>Bacillati</taxon>
        <taxon>Cyanobacteriota</taxon>
        <taxon>Cyanophyceae</taxon>
        <taxon>Synechococcales</taxon>
        <taxon>Synechococcaceae</taxon>
        <taxon>Synechococcus</taxon>
    </lineage>
</organism>
<evidence type="ECO:0000256" key="2">
    <source>
        <dbReference type="ARBA" id="ARBA00008034"/>
    </source>
</evidence>
<dbReference type="InterPro" id="IPR001626">
    <property type="entry name" value="ABC_TroCD"/>
</dbReference>
<evidence type="ECO:0000256" key="3">
    <source>
        <dbReference type="ARBA" id="ARBA00022692"/>
    </source>
</evidence>
<dbReference type="PANTHER" id="PTHR30477">
    <property type="entry name" value="ABC-TRANSPORTER METAL-BINDING PROTEIN"/>
    <property type="match status" value="1"/>
</dbReference>
<feature type="transmembrane region" description="Helical" evidence="7">
    <location>
        <begin position="100"/>
        <end position="122"/>
    </location>
</feature>
<evidence type="ECO:0000313" key="8">
    <source>
        <dbReference type="EMBL" id="MDG2991258.1"/>
    </source>
</evidence>
<reference evidence="8" key="2">
    <citation type="submission" date="2022-01" db="EMBL/GenBank/DDBJ databases">
        <authorList>
            <person name="Zivanovic Y."/>
            <person name="Moreira D."/>
            <person name="Lopez-Garcia P."/>
        </authorList>
    </citation>
    <scope>NUCLEOTIDE SEQUENCE</scope>
    <source>
        <strain evidence="8">G9</strain>
    </source>
</reference>
<accession>A0ABT6F0F0</accession>
<dbReference type="Gene3D" id="1.10.3470.10">
    <property type="entry name" value="ABC transporter involved in vitamin B12 uptake, BtuC"/>
    <property type="match status" value="1"/>
</dbReference>
<dbReference type="CDD" id="cd06550">
    <property type="entry name" value="TM_ABC_iron-siderophores_like"/>
    <property type="match status" value="1"/>
</dbReference>
<dbReference type="InterPro" id="IPR037294">
    <property type="entry name" value="ABC_BtuC-like"/>
</dbReference>
<comment type="similarity">
    <text evidence="2 6">Belongs to the ABC-3 integral membrane protein family.</text>
</comment>
<keyword evidence="3 6" id="KW-0812">Transmembrane</keyword>
<keyword evidence="9" id="KW-1185">Reference proteome</keyword>
<dbReference type="Pfam" id="PF00950">
    <property type="entry name" value="ABC-3"/>
    <property type="match status" value="1"/>
</dbReference>
<gene>
    <name evidence="8" type="ORF">L3556_10000</name>
</gene>
<feature type="transmembrane region" description="Helical" evidence="7">
    <location>
        <begin position="142"/>
        <end position="161"/>
    </location>
</feature>
<name>A0ABT6F0F0_9SYNE</name>
<comment type="subcellular location">
    <subcellularLocation>
        <location evidence="6">Cell membrane</location>
        <topology evidence="6">Multi-pass membrane protein</topology>
    </subcellularLocation>
    <subcellularLocation>
        <location evidence="1">Membrane</location>
        <topology evidence="1">Multi-pass membrane protein</topology>
    </subcellularLocation>
</comment>
<protein>
    <submittedName>
        <fullName evidence="8">Metal ABC transporter permease</fullName>
    </submittedName>
</protein>
<dbReference type="SUPFAM" id="SSF81345">
    <property type="entry name" value="ABC transporter involved in vitamin B12 uptake, BtuC"/>
    <property type="match status" value="1"/>
</dbReference>
<keyword evidence="4 7" id="KW-1133">Transmembrane helix</keyword>
<feature type="transmembrane region" description="Helical" evidence="7">
    <location>
        <begin position="257"/>
        <end position="280"/>
    </location>
</feature>
<evidence type="ECO:0000256" key="7">
    <source>
        <dbReference type="SAM" id="Phobius"/>
    </source>
</evidence>
<feature type="transmembrane region" description="Helical" evidence="7">
    <location>
        <begin position="23"/>
        <end position="43"/>
    </location>
</feature>